<evidence type="ECO:0000313" key="2">
    <source>
        <dbReference type="EMBL" id="BDX05418.1"/>
    </source>
</evidence>
<protein>
    <submittedName>
        <fullName evidence="2">Cell wall phosphotransferase</fullName>
    </submittedName>
</protein>
<reference evidence="2" key="1">
    <citation type="submission" date="2023-01" db="EMBL/GenBank/DDBJ databases">
        <title>Complete genome sequence of Planctobacterium marinum strain Dej080120_11.</title>
        <authorList>
            <person name="Ueki S."/>
            <person name="Maruyama F."/>
        </authorList>
    </citation>
    <scope>NUCLEOTIDE SEQUENCE</scope>
    <source>
        <strain evidence="2">Dej080120_11</strain>
    </source>
</reference>
<accession>A0AA48KPH2</accession>
<dbReference type="Pfam" id="PF01636">
    <property type="entry name" value="APH"/>
    <property type="match status" value="1"/>
</dbReference>
<feature type="domain" description="Aminoglycoside phosphotransferase" evidence="1">
    <location>
        <begin position="34"/>
        <end position="251"/>
    </location>
</feature>
<organism evidence="2 3">
    <name type="scientific">Planctobacterium marinum</name>
    <dbReference type="NCBI Taxonomy" id="1631968"/>
    <lineage>
        <taxon>Bacteria</taxon>
        <taxon>Pseudomonadati</taxon>
        <taxon>Pseudomonadota</taxon>
        <taxon>Gammaproteobacteria</taxon>
        <taxon>Alteromonadales</taxon>
        <taxon>Alteromonadaceae</taxon>
        <taxon>Planctobacterium</taxon>
    </lineage>
</organism>
<dbReference type="Gene3D" id="3.90.1200.10">
    <property type="match status" value="1"/>
</dbReference>
<dbReference type="InterPro" id="IPR011009">
    <property type="entry name" value="Kinase-like_dom_sf"/>
</dbReference>
<evidence type="ECO:0000259" key="1">
    <source>
        <dbReference type="Pfam" id="PF01636"/>
    </source>
</evidence>
<dbReference type="EMBL" id="AP027272">
    <property type="protein sequence ID" value="BDX05418.1"/>
    <property type="molecule type" value="Genomic_DNA"/>
</dbReference>
<name>A0AA48KPH2_9ALTE</name>
<dbReference type="InterPro" id="IPR002575">
    <property type="entry name" value="Aminoglycoside_PTrfase"/>
</dbReference>
<gene>
    <name evidence="2" type="ORF">MACH26_09390</name>
</gene>
<dbReference type="AlphaFoldDB" id="A0AA48KPH2"/>
<proteinExistence type="predicted"/>
<keyword evidence="3" id="KW-1185">Reference proteome</keyword>
<dbReference type="KEGG" id="pmaw:MACH26_09390"/>
<sequence>MIANQSDEQRLRADALLNWINTQTNLRAEALDMVSGDASFRRYFRFKFEGCSYIAVDAPPEKENNHAFFHIAKRYFDAGVQVPEIKAVDLALGFWVLEDFGDVLLANRFDSKDVQPLYAQALEALRGIQHVMTTDAGTLPAFDDALLDAEFHLFNHWLIEVHLKLGLTDTQWQTIHEAQEAIRRVFKAQPQVGVHRDYHSRNLMVLPDDSIGIIDFQDAVTGPVTYDAVSLLRDCYVVWPDAMVDTLISEWREGHFPQYDAKEFARWFDFVGMQRHIKASGIFCRLCHRDGKQGYLADIPRTLEYVVKFGRRYGETRDFADLVASMVIPAVVSKLAA</sequence>
<evidence type="ECO:0000313" key="3">
    <source>
        <dbReference type="Proteomes" id="UP001333710"/>
    </source>
</evidence>
<dbReference type="Proteomes" id="UP001333710">
    <property type="component" value="Chromosome"/>
</dbReference>
<dbReference type="SUPFAM" id="SSF56112">
    <property type="entry name" value="Protein kinase-like (PK-like)"/>
    <property type="match status" value="1"/>
</dbReference>
<dbReference type="Gene3D" id="3.30.200.20">
    <property type="entry name" value="Phosphorylase Kinase, domain 1"/>
    <property type="match status" value="1"/>
</dbReference>
<dbReference type="RefSeq" id="WP_338291392.1">
    <property type="nucleotide sequence ID" value="NZ_AP027272.1"/>
</dbReference>